<keyword evidence="3" id="KW-1185">Reference proteome</keyword>
<keyword evidence="1" id="KW-0732">Signal</keyword>
<reference evidence="2 3" key="2">
    <citation type="journal article" date="2008" name="Nature">
        <title>The Phaeodactylum genome reveals the evolutionary history of diatom genomes.</title>
        <authorList>
            <person name="Bowler C."/>
            <person name="Allen A.E."/>
            <person name="Badger J.H."/>
            <person name="Grimwood J."/>
            <person name="Jabbari K."/>
            <person name="Kuo A."/>
            <person name="Maheswari U."/>
            <person name="Martens C."/>
            <person name="Maumus F."/>
            <person name="Otillar R.P."/>
            <person name="Rayko E."/>
            <person name="Salamov A."/>
            <person name="Vandepoele K."/>
            <person name="Beszteri B."/>
            <person name="Gruber A."/>
            <person name="Heijde M."/>
            <person name="Katinka M."/>
            <person name="Mock T."/>
            <person name="Valentin K."/>
            <person name="Verret F."/>
            <person name="Berges J.A."/>
            <person name="Brownlee C."/>
            <person name="Cadoret J.P."/>
            <person name="Chiovitti A."/>
            <person name="Choi C.J."/>
            <person name="Coesel S."/>
            <person name="De Martino A."/>
            <person name="Detter J.C."/>
            <person name="Durkin C."/>
            <person name="Falciatore A."/>
            <person name="Fournet J."/>
            <person name="Haruta M."/>
            <person name="Huysman M.J."/>
            <person name="Jenkins B.D."/>
            <person name="Jiroutova K."/>
            <person name="Jorgensen R.E."/>
            <person name="Joubert Y."/>
            <person name="Kaplan A."/>
            <person name="Kroger N."/>
            <person name="Kroth P.G."/>
            <person name="La Roche J."/>
            <person name="Lindquist E."/>
            <person name="Lommer M."/>
            <person name="Martin-Jezequel V."/>
            <person name="Lopez P.J."/>
            <person name="Lucas S."/>
            <person name="Mangogna M."/>
            <person name="McGinnis K."/>
            <person name="Medlin L.K."/>
            <person name="Montsant A."/>
            <person name="Oudot-Le Secq M.P."/>
            <person name="Napoli C."/>
            <person name="Obornik M."/>
            <person name="Parker M.S."/>
            <person name="Petit J.L."/>
            <person name="Porcel B.M."/>
            <person name="Poulsen N."/>
            <person name="Robison M."/>
            <person name="Rychlewski L."/>
            <person name="Rynearson T.A."/>
            <person name="Schmutz J."/>
            <person name="Shapiro H."/>
            <person name="Siaut M."/>
            <person name="Stanley M."/>
            <person name="Sussman M.R."/>
            <person name="Taylor A.R."/>
            <person name="Vardi A."/>
            <person name="von Dassow P."/>
            <person name="Vyverman W."/>
            <person name="Willis A."/>
            <person name="Wyrwicz L.S."/>
            <person name="Rokhsar D.S."/>
            <person name="Weissenbach J."/>
            <person name="Armbrust E.V."/>
            <person name="Green B.R."/>
            <person name="Van de Peer Y."/>
            <person name="Grigoriev I.V."/>
        </authorList>
    </citation>
    <scope>NUCLEOTIDE SEQUENCE [LARGE SCALE GENOMIC DNA]</scope>
    <source>
        <strain evidence="2 3">CCMP1335</strain>
    </source>
</reference>
<proteinExistence type="predicted"/>
<dbReference type="KEGG" id="tps:THAPSDRAFT_8912"/>
<reference evidence="2 3" key="1">
    <citation type="journal article" date="2004" name="Science">
        <title>The genome of the diatom Thalassiosira pseudonana: ecology, evolution, and metabolism.</title>
        <authorList>
            <person name="Armbrust E.V."/>
            <person name="Berges J.A."/>
            <person name="Bowler C."/>
            <person name="Green B.R."/>
            <person name="Martinez D."/>
            <person name="Putnam N.H."/>
            <person name="Zhou S."/>
            <person name="Allen A.E."/>
            <person name="Apt K.E."/>
            <person name="Bechner M."/>
            <person name="Brzezinski M.A."/>
            <person name="Chaal B.K."/>
            <person name="Chiovitti A."/>
            <person name="Davis A.K."/>
            <person name="Demarest M.S."/>
            <person name="Detter J.C."/>
            <person name="Glavina T."/>
            <person name="Goodstein D."/>
            <person name="Hadi M.Z."/>
            <person name="Hellsten U."/>
            <person name="Hildebrand M."/>
            <person name="Jenkins B.D."/>
            <person name="Jurka J."/>
            <person name="Kapitonov V.V."/>
            <person name="Kroger N."/>
            <person name="Lau W.W."/>
            <person name="Lane T.W."/>
            <person name="Larimer F.W."/>
            <person name="Lippmeier J.C."/>
            <person name="Lucas S."/>
            <person name="Medina M."/>
            <person name="Montsant A."/>
            <person name="Obornik M."/>
            <person name="Parker M.S."/>
            <person name="Palenik B."/>
            <person name="Pazour G.J."/>
            <person name="Richardson P.M."/>
            <person name="Rynearson T.A."/>
            <person name="Saito M.A."/>
            <person name="Schwartz D.C."/>
            <person name="Thamatrakoln K."/>
            <person name="Valentin K."/>
            <person name="Vardi A."/>
            <person name="Wilkerson F.P."/>
            <person name="Rokhsar D.S."/>
        </authorList>
    </citation>
    <scope>NUCLEOTIDE SEQUENCE [LARGE SCALE GENOMIC DNA]</scope>
    <source>
        <strain evidence="2 3">CCMP1335</strain>
    </source>
</reference>
<dbReference type="GeneID" id="7445449"/>
<evidence type="ECO:0000256" key="1">
    <source>
        <dbReference type="SAM" id="SignalP"/>
    </source>
</evidence>
<protein>
    <submittedName>
        <fullName evidence="2">Uncharacterized protein</fullName>
    </submittedName>
</protein>
<feature type="chain" id="PRO_5002877083" evidence="1">
    <location>
        <begin position="19"/>
        <end position="198"/>
    </location>
</feature>
<dbReference type="InParanoid" id="B8LCA3"/>
<dbReference type="eggNOG" id="ENOG502QYX1">
    <property type="taxonomic scope" value="Eukaryota"/>
</dbReference>
<evidence type="ECO:0000313" key="3">
    <source>
        <dbReference type="Proteomes" id="UP000001449"/>
    </source>
</evidence>
<dbReference type="RefSeq" id="XP_002296649.1">
    <property type="nucleotide sequence ID" value="XM_002296613.1"/>
</dbReference>
<dbReference type="EMBL" id="DS999416">
    <property type="protein sequence ID" value="EED87044.1"/>
    <property type="molecule type" value="Genomic_DNA"/>
</dbReference>
<dbReference type="AlphaFoldDB" id="B8LCA3"/>
<sequence length="198" mass="21756">MKSLTAVSAAAVLASAHAFTTPSPIQRTTATTLLRATLTADELATMSKEERFNVLGVEEEKLAMGIEPEEVLEFIGTKQDLLNKFQQDIPKFSPTQVEIEVNKFLMDGEMLDLYIKYAQRKAEDPSWEPQYAEEDKSPVAVFIRLVSENAIWIAAGILLKDFVVDYFKKGGDGSDGAGEVLVSSTLDVVHQISSNLLA</sequence>
<dbReference type="Proteomes" id="UP000001449">
    <property type="component" value="Chromosome 11"/>
</dbReference>
<dbReference type="HOGENOM" id="CLU_1380587_0_0_1"/>
<name>B8LCA3_THAPS</name>
<organism evidence="2 3">
    <name type="scientific">Thalassiosira pseudonana</name>
    <name type="common">Marine diatom</name>
    <name type="synonym">Cyclotella nana</name>
    <dbReference type="NCBI Taxonomy" id="35128"/>
    <lineage>
        <taxon>Eukaryota</taxon>
        <taxon>Sar</taxon>
        <taxon>Stramenopiles</taxon>
        <taxon>Ochrophyta</taxon>
        <taxon>Bacillariophyta</taxon>
        <taxon>Coscinodiscophyceae</taxon>
        <taxon>Thalassiosirophycidae</taxon>
        <taxon>Thalassiosirales</taxon>
        <taxon>Thalassiosiraceae</taxon>
        <taxon>Thalassiosira</taxon>
    </lineage>
</organism>
<accession>B8LCA3</accession>
<evidence type="ECO:0000313" key="2">
    <source>
        <dbReference type="EMBL" id="EED87044.1"/>
    </source>
</evidence>
<feature type="signal peptide" evidence="1">
    <location>
        <begin position="1"/>
        <end position="18"/>
    </location>
</feature>
<dbReference type="PaxDb" id="35128-Thaps8912"/>
<gene>
    <name evidence="2" type="ORF">THAPSDRAFT_8912</name>
</gene>